<dbReference type="InterPro" id="IPR017871">
    <property type="entry name" value="ABC_transporter-like_CS"/>
</dbReference>
<protein>
    <submittedName>
        <fullName evidence="5">ATP-binding cassette domain-containing protein</fullName>
    </submittedName>
</protein>
<evidence type="ECO:0000256" key="1">
    <source>
        <dbReference type="ARBA" id="ARBA00022448"/>
    </source>
</evidence>
<dbReference type="PANTHER" id="PTHR42781:SF4">
    <property type="entry name" value="SPERMIDINE_PUTRESCINE IMPORT ATP-BINDING PROTEIN POTA"/>
    <property type="match status" value="1"/>
</dbReference>
<dbReference type="InterPro" id="IPR027417">
    <property type="entry name" value="P-loop_NTPase"/>
</dbReference>
<dbReference type="SMART" id="SM00382">
    <property type="entry name" value="AAA"/>
    <property type="match status" value="1"/>
</dbReference>
<reference evidence="5 6" key="1">
    <citation type="journal article" date="2020" name="Int. J. Syst. Evol. Microbiol.">
        <title>Novel acetic acid bacteria from cider fermentations: Acetobacter conturbans sp. nov. and Acetobacter fallax sp. nov.</title>
        <authorList>
            <person name="Sombolestani A.S."/>
            <person name="Cleenwerck I."/>
            <person name="Cnockaert M."/>
            <person name="Borremans W."/>
            <person name="Wieme A.D."/>
            <person name="De Vuyst L."/>
            <person name="Vandamme P."/>
        </authorList>
    </citation>
    <scope>NUCLEOTIDE SEQUENCE [LARGE SCALE GENOMIC DNA]</scope>
    <source>
        <strain evidence="5 6">LMG 30640</strain>
    </source>
</reference>
<dbReference type="SUPFAM" id="SSF52540">
    <property type="entry name" value="P-loop containing nucleoside triphosphate hydrolases"/>
    <property type="match status" value="1"/>
</dbReference>
<dbReference type="InterPro" id="IPR013611">
    <property type="entry name" value="Transp-assoc_OB_typ2"/>
</dbReference>
<evidence type="ECO:0000313" key="6">
    <source>
        <dbReference type="Proteomes" id="UP000635278"/>
    </source>
</evidence>
<dbReference type="PANTHER" id="PTHR42781">
    <property type="entry name" value="SPERMIDINE/PUTRESCINE IMPORT ATP-BINDING PROTEIN POTA"/>
    <property type="match status" value="1"/>
</dbReference>
<keyword evidence="2" id="KW-0547">Nucleotide-binding</keyword>
<accession>A0ABX0JS37</accession>
<dbReference type="Pfam" id="PF08402">
    <property type="entry name" value="TOBE_2"/>
    <property type="match status" value="1"/>
</dbReference>
<evidence type="ECO:0000256" key="3">
    <source>
        <dbReference type="ARBA" id="ARBA00022840"/>
    </source>
</evidence>
<dbReference type="GO" id="GO:0005524">
    <property type="term" value="F:ATP binding"/>
    <property type="evidence" value="ECO:0007669"/>
    <property type="project" value="UniProtKB-KW"/>
</dbReference>
<gene>
    <name evidence="5" type="ORF">GOB93_09345</name>
</gene>
<dbReference type="Gene3D" id="2.40.50.100">
    <property type="match status" value="1"/>
</dbReference>
<name>A0ABX0JS37_9PROT</name>
<dbReference type="Gene3D" id="3.40.50.300">
    <property type="entry name" value="P-loop containing nucleotide triphosphate hydrolases"/>
    <property type="match status" value="1"/>
</dbReference>
<dbReference type="EMBL" id="WOTB01000010">
    <property type="protein sequence ID" value="NHN84843.1"/>
    <property type="molecule type" value="Genomic_DNA"/>
</dbReference>
<sequence>MNDRLQNSMTAVSSPFKLSIRGLYKAYGDAVALERVTMDVLTGEFVTLLGPSGSGKSTLLQLICGLVPPSGGRLFIDGADRTQASAAERDIGVVFQNYALFPHLTVGENVAFPLRIRGLERSVILRRMEAALGMVGLTGYTERMPSELSGGQQQRVALARCLVYQPSLILMDESFSALDRNRRLVLQDEVRRIHRETGTTFIFVTHDQEEAMTMSDRICLMNRGRVEQFDTPRALYDTPRTVFAADFIGTSTILQGVVRPGGRLATPVGDLPLPDGSSVSAGTKGALVLRPEHLRLHTDDETGLRGVVEDVTFGGAEQRVRFRLGNDQKIVVQVPATLALSAGQAATVRWNAGDGHFIPDQEA</sequence>
<feature type="domain" description="ABC transporter" evidence="4">
    <location>
        <begin position="18"/>
        <end position="248"/>
    </location>
</feature>
<comment type="caution">
    <text evidence="5">The sequence shown here is derived from an EMBL/GenBank/DDBJ whole genome shotgun (WGS) entry which is preliminary data.</text>
</comment>
<dbReference type="InterPro" id="IPR050093">
    <property type="entry name" value="ABC_SmlMolc_Importer"/>
</dbReference>
<dbReference type="SUPFAM" id="SSF50331">
    <property type="entry name" value="MOP-like"/>
    <property type="match status" value="1"/>
</dbReference>
<evidence type="ECO:0000313" key="5">
    <source>
        <dbReference type="EMBL" id="NHN84843.1"/>
    </source>
</evidence>
<dbReference type="PROSITE" id="PS00211">
    <property type="entry name" value="ABC_TRANSPORTER_1"/>
    <property type="match status" value="1"/>
</dbReference>
<evidence type="ECO:0000259" key="4">
    <source>
        <dbReference type="PROSITE" id="PS50893"/>
    </source>
</evidence>
<evidence type="ECO:0000256" key="2">
    <source>
        <dbReference type="ARBA" id="ARBA00022741"/>
    </source>
</evidence>
<organism evidence="5 6">
    <name type="scientific">Acetobacter musti</name>
    <dbReference type="NCBI Taxonomy" id="864732"/>
    <lineage>
        <taxon>Bacteria</taxon>
        <taxon>Pseudomonadati</taxon>
        <taxon>Pseudomonadota</taxon>
        <taxon>Alphaproteobacteria</taxon>
        <taxon>Acetobacterales</taxon>
        <taxon>Acetobacteraceae</taxon>
        <taxon>Acetobacter</taxon>
    </lineage>
</organism>
<dbReference type="InterPro" id="IPR008995">
    <property type="entry name" value="Mo/tungstate-bd_C_term_dom"/>
</dbReference>
<keyword evidence="6" id="KW-1185">Reference proteome</keyword>
<keyword evidence="1" id="KW-0813">Transport</keyword>
<keyword evidence="3 5" id="KW-0067">ATP-binding</keyword>
<proteinExistence type="predicted"/>
<dbReference type="InterPro" id="IPR003593">
    <property type="entry name" value="AAA+_ATPase"/>
</dbReference>
<dbReference type="InterPro" id="IPR003439">
    <property type="entry name" value="ABC_transporter-like_ATP-bd"/>
</dbReference>
<dbReference type="Pfam" id="PF00005">
    <property type="entry name" value="ABC_tran"/>
    <property type="match status" value="1"/>
</dbReference>
<dbReference type="PROSITE" id="PS50893">
    <property type="entry name" value="ABC_TRANSPORTER_2"/>
    <property type="match status" value="1"/>
</dbReference>
<dbReference type="Proteomes" id="UP000635278">
    <property type="component" value="Unassembled WGS sequence"/>
</dbReference>